<evidence type="ECO:0000313" key="3">
    <source>
        <dbReference type="EMBL" id="KAA8708530.1"/>
    </source>
</evidence>
<comment type="caution">
    <text evidence="3">The sequence shown here is derived from an EMBL/GenBank/DDBJ whole genome shotgun (WGS) entry which is preliminary data.</text>
</comment>
<dbReference type="InterPro" id="IPR004143">
    <property type="entry name" value="BPL_LPL_catalytic"/>
</dbReference>
<dbReference type="NCBIfam" id="NF006294">
    <property type="entry name" value="PRK08477.1"/>
    <property type="match status" value="1"/>
</dbReference>
<dbReference type="PROSITE" id="PS51733">
    <property type="entry name" value="BPL_LPL_CATALYTIC"/>
    <property type="match status" value="1"/>
</dbReference>
<accession>A0A5M9QJZ5</accession>
<dbReference type="EC" id="6.3.4.15" evidence="3"/>
<evidence type="ECO:0000259" key="2">
    <source>
        <dbReference type="PROSITE" id="PS51733"/>
    </source>
</evidence>
<evidence type="ECO:0000313" key="4">
    <source>
        <dbReference type="Proteomes" id="UP000323707"/>
    </source>
</evidence>
<dbReference type="AlphaFoldDB" id="A0A5M9QJZ5"/>
<dbReference type="GO" id="GO:0005737">
    <property type="term" value="C:cytoplasm"/>
    <property type="evidence" value="ECO:0007669"/>
    <property type="project" value="TreeGrafter"/>
</dbReference>
<dbReference type="Proteomes" id="UP000323707">
    <property type="component" value="Unassembled WGS sequence"/>
</dbReference>
<dbReference type="Gene3D" id="3.30.930.10">
    <property type="entry name" value="Bira Bifunctional Protein, Domain 2"/>
    <property type="match status" value="1"/>
</dbReference>
<dbReference type="NCBIfam" id="TIGR00121">
    <property type="entry name" value="birA_ligase"/>
    <property type="match status" value="1"/>
</dbReference>
<sequence>MLESICGVRFILRERVDSTQDELRRLLESNLHAPICVLARSQTKGRGSRGNVWENERALMFSFAYNAPLILPDDVPAQSVAIFLGCVIRDILREFGSSVWLKYPNDLYIDEKKIGGILIERWRGALLCGIGVNFDSRKFGALDILLDEERFFARLFEVLQNPPSWKQIFSNYKLEFWRNYPFAFHTGDERVSLRDALLLEDGSVNVGGRVIYNLRECGV</sequence>
<dbReference type="EMBL" id="VXKE01000019">
    <property type="protein sequence ID" value="KAA8708530.1"/>
    <property type="molecule type" value="Genomic_DNA"/>
</dbReference>
<dbReference type="InterPro" id="IPR004408">
    <property type="entry name" value="Biotin_CoA_COase_ligase"/>
</dbReference>
<dbReference type="PANTHER" id="PTHR12835">
    <property type="entry name" value="BIOTIN PROTEIN LIGASE"/>
    <property type="match status" value="1"/>
</dbReference>
<evidence type="ECO:0000256" key="1">
    <source>
        <dbReference type="ARBA" id="ARBA00022598"/>
    </source>
</evidence>
<dbReference type="PANTHER" id="PTHR12835:SF5">
    <property type="entry name" value="BIOTIN--PROTEIN LIGASE"/>
    <property type="match status" value="1"/>
</dbReference>
<gene>
    <name evidence="3" type="ORF">F4V45_06315</name>
</gene>
<dbReference type="InterPro" id="IPR045864">
    <property type="entry name" value="aa-tRNA-synth_II/BPL/LPL"/>
</dbReference>
<dbReference type="GO" id="GO:0004077">
    <property type="term" value="F:biotin--[biotin carboxyl-carrier protein] ligase activity"/>
    <property type="evidence" value="ECO:0007669"/>
    <property type="project" value="UniProtKB-EC"/>
</dbReference>
<keyword evidence="1 3" id="KW-0436">Ligase</keyword>
<dbReference type="SUPFAM" id="SSF55681">
    <property type="entry name" value="Class II aaRS and biotin synthetases"/>
    <property type="match status" value="1"/>
</dbReference>
<dbReference type="CDD" id="cd16442">
    <property type="entry name" value="BPL"/>
    <property type="match status" value="1"/>
</dbReference>
<feature type="domain" description="BPL/LPL catalytic" evidence="2">
    <location>
        <begin position="2"/>
        <end position="184"/>
    </location>
</feature>
<reference evidence="3 4" key="1">
    <citation type="submission" date="2019-09" db="EMBL/GenBank/DDBJ databases">
        <title>Draft genome sequence of various Type strains from the CCUG.</title>
        <authorList>
            <person name="Pineiro-Iglesias B."/>
            <person name="Tunovic T."/>
            <person name="Unosson C."/>
            <person name="Inganas E."/>
            <person name="Ohlen M."/>
            <person name="Cardew S."/>
            <person name="Jensie-Markopoulos S."/>
            <person name="Salva-Serra F."/>
            <person name="Jaen-Luchoro D."/>
            <person name="Karlsson R."/>
            <person name="Svensson-Stadler L."/>
            <person name="Chun J."/>
            <person name="Moore E."/>
        </authorList>
    </citation>
    <scope>NUCLEOTIDE SEQUENCE [LARGE SCALE GENOMIC DNA]</scope>
    <source>
        <strain evidence="3 4">CCUG 32756T</strain>
    </source>
</reference>
<name>A0A5M9QJZ5_9HELI</name>
<dbReference type="RefSeq" id="WP_150337550.1">
    <property type="nucleotide sequence ID" value="NZ_JAERIX010000018.1"/>
</dbReference>
<dbReference type="Pfam" id="PF03099">
    <property type="entry name" value="BPL_LplA_LipB"/>
    <property type="match status" value="1"/>
</dbReference>
<proteinExistence type="predicted"/>
<protein>
    <submittedName>
        <fullName evidence="3">Biotin--[acetyl-CoA-carboxylase] ligase</fullName>
        <ecNumber evidence="3">6.3.4.15</ecNumber>
    </submittedName>
</protein>
<organism evidence="3 4">
    <name type="scientific">Helicobacter canis</name>
    <dbReference type="NCBI Taxonomy" id="29419"/>
    <lineage>
        <taxon>Bacteria</taxon>
        <taxon>Pseudomonadati</taxon>
        <taxon>Campylobacterota</taxon>
        <taxon>Epsilonproteobacteria</taxon>
        <taxon>Campylobacterales</taxon>
        <taxon>Helicobacteraceae</taxon>
        <taxon>Helicobacter</taxon>
    </lineage>
</organism>